<dbReference type="Proteomes" id="UP000245368">
    <property type="component" value="Chromosome"/>
</dbReference>
<dbReference type="OrthoDB" id="9885341at2"/>
<sequence>MDERQISIDQSREELTDKNAQPGMPVVYDIELDALIQHGVTVTAWMDEKQQRYLRGAIHGQVFETKPAEKFTVEMLRELSDLTMPSVRNSGLT</sequence>
<name>A0A2Z3JMK2_9DEIO</name>
<accession>A0A2Z3JMK2</accession>
<evidence type="ECO:0000256" key="1">
    <source>
        <dbReference type="SAM" id="MobiDB-lite"/>
    </source>
</evidence>
<dbReference type="EMBL" id="CP029494">
    <property type="protein sequence ID" value="AWN24019.1"/>
    <property type="molecule type" value="Genomic_DNA"/>
</dbReference>
<evidence type="ECO:0000313" key="3">
    <source>
        <dbReference type="Proteomes" id="UP000245368"/>
    </source>
</evidence>
<dbReference type="RefSeq" id="WP_109827747.1">
    <property type="nucleotide sequence ID" value="NZ_CP029494.1"/>
</dbReference>
<reference evidence="2 3" key="1">
    <citation type="submission" date="2018-05" db="EMBL/GenBank/DDBJ databases">
        <title>Complete Genome Sequence of Deinococcus sp. strain 17bor-2.</title>
        <authorList>
            <person name="Srinivasan S."/>
        </authorList>
    </citation>
    <scope>NUCLEOTIDE SEQUENCE [LARGE SCALE GENOMIC DNA]</scope>
    <source>
        <strain evidence="2 3">17bor-2</strain>
    </source>
</reference>
<proteinExistence type="predicted"/>
<protein>
    <submittedName>
        <fullName evidence="2">Uncharacterized protein</fullName>
    </submittedName>
</protein>
<feature type="compositionally biased region" description="Basic and acidic residues" evidence="1">
    <location>
        <begin position="1"/>
        <end position="17"/>
    </location>
</feature>
<evidence type="ECO:0000313" key="2">
    <source>
        <dbReference type="EMBL" id="AWN24019.1"/>
    </source>
</evidence>
<dbReference type="KEGG" id="dez:DKM44_12900"/>
<keyword evidence="3" id="KW-1185">Reference proteome</keyword>
<gene>
    <name evidence="2" type="ORF">DKM44_12900</name>
</gene>
<organism evidence="2 3">
    <name type="scientific">Deinococcus irradiatisoli</name>
    <dbReference type="NCBI Taxonomy" id="2202254"/>
    <lineage>
        <taxon>Bacteria</taxon>
        <taxon>Thermotogati</taxon>
        <taxon>Deinococcota</taxon>
        <taxon>Deinococci</taxon>
        <taxon>Deinococcales</taxon>
        <taxon>Deinococcaceae</taxon>
        <taxon>Deinococcus</taxon>
    </lineage>
</organism>
<dbReference type="AlphaFoldDB" id="A0A2Z3JMK2"/>
<feature type="region of interest" description="Disordered" evidence="1">
    <location>
        <begin position="1"/>
        <end position="20"/>
    </location>
</feature>